<dbReference type="Gene3D" id="3.40.605.10">
    <property type="entry name" value="Aldehyde Dehydrogenase, Chain A, domain 1"/>
    <property type="match status" value="1"/>
</dbReference>
<reference evidence="4" key="1">
    <citation type="journal article" date="2019" name="Int. J. Syst. Evol. Microbiol.">
        <title>The Global Catalogue of Microorganisms (GCM) 10K type strain sequencing project: providing services to taxonomists for standard genome sequencing and annotation.</title>
        <authorList>
            <consortium name="The Broad Institute Genomics Platform"/>
            <consortium name="The Broad Institute Genome Sequencing Center for Infectious Disease"/>
            <person name="Wu L."/>
            <person name="Ma J."/>
        </authorList>
    </citation>
    <scope>NUCLEOTIDE SEQUENCE [LARGE SCALE GENOMIC DNA]</scope>
    <source>
        <strain evidence="4">2902at01</strain>
    </source>
</reference>
<dbReference type="InterPro" id="IPR015590">
    <property type="entry name" value="Aldehyde_DH_dom"/>
</dbReference>
<dbReference type="InterPro" id="IPR016162">
    <property type="entry name" value="Ald_DH_N"/>
</dbReference>
<dbReference type="InterPro" id="IPR044151">
    <property type="entry name" value="ALDH_KGSADH"/>
</dbReference>
<dbReference type="Proteomes" id="UP001595868">
    <property type="component" value="Unassembled WGS sequence"/>
</dbReference>
<keyword evidence="4" id="KW-1185">Reference proteome</keyword>
<dbReference type="EMBL" id="JBHSBN010000028">
    <property type="protein sequence ID" value="MFC4109755.1"/>
    <property type="molecule type" value="Genomic_DNA"/>
</dbReference>
<dbReference type="InterPro" id="IPR016163">
    <property type="entry name" value="Ald_DH_C"/>
</dbReference>
<feature type="domain" description="Aldehyde dehydrogenase" evidence="2">
    <location>
        <begin position="31"/>
        <end position="474"/>
    </location>
</feature>
<dbReference type="Pfam" id="PF00171">
    <property type="entry name" value="Aldedh"/>
    <property type="match status" value="1"/>
</dbReference>
<dbReference type="RefSeq" id="WP_377551551.1">
    <property type="nucleotide sequence ID" value="NZ_JBHSBN010000028.1"/>
</dbReference>
<comment type="caution">
    <text evidence="3">The sequence shown here is derived from an EMBL/GenBank/DDBJ whole genome shotgun (WGS) entry which is preliminary data.</text>
</comment>
<evidence type="ECO:0000313" key="3">
    <source>
        <dbReference type="EMBL" id="MFC4109755.1"/>
    </source>
</evidence>
<sequence length="539" mass="56400">MTTIDANSTSVKTDLTGAMLIGGSEVRGGTGEVRAVNPHTGEQLEPAYGLGGTTEVDRAAELAWAAFDSYRHTDLETRAAFLETIAANIESLGDLLIDRVQAETGIVRARVTGERARTCNQLRLFASVVREGSWLGARIDPAQPDRTPLPRADIRQRRIPLGPVAVFGASNFPLAFSVAGGDTAAALAAGAPVVVKAHQAHPGTSELVGRAIQAAVRQHDLPEGVFSLLFGDGRGLGTDLVRHPRIKAVGFTGSREAGLALAAAAAGRPEPIPVYAEMSSVNPVIILPGALAATGAELGRALIGSVTTGVGQLCTSPGLVFLRDQKGFDEFLAAAADAVRASPAAPMLTAGICAAFTAGVDRLRATDGVSPVANGGEDDTIVSAGRTGLFVTDGATYLANPALHEEIFGAVSLVVRVADDEQLHEIIERLDGQLTATVHATPDDYEEARRLLPRLELRAGRVLFNGWPTGVEVGHAVVHGGPFPATSDSRTTSVGTLAIERFLRPVSYQDVPADLLPVALADDNPLNLWRRVDGQLGRH</sequence>
<dbReference type="SUPFAM" id="SSF53720">
    <property type="entry name" value="ALDH-like"/>
    <property type="match status" value="1"/>
</dbReference>
<evidence type="ECO:0000256" key="1">
    <source>
        <dbReference type="ARBA" id="ARBA00023002"/>
    </source>
</evidence>
<name>A0ABV8KU80_9ACTN</name>
<evidence type="ECO:0000259" key="2">
    <source>
        <dbReference type="Pfam" id="PF00171"/>
    </source>
</evidence>
<dbReference type="PANTHER" id="PTHR43353:SF3">
    <property type="entry name" value="ALDEHYDE DEHYDROGENASE-RELATED"/>
    <property type="match status" value="1"/>
</dbReference>
<dbReference type="CDD" id="cd07129">
    <property type="entry name" value="ALDH_KGSADH"/>
    <property type="match status" value="1"/>
</dbReference>
<gene>
    <name evidence="3" type="ORF">ACFOX0_27975</name>
</gene>
<evidence type="ECO:0000313" key="4">
    <source>
        <dbReference type="Proteomes" id="UP001595868"/>
    </source>
</evidence>
<protein>
    <submittedName>
        <fullName evidence="3">Aldehyde dehydrogenase (NADP(+))</fullName>
    </submittedName>
</protein>
<accession>A0ABV8KU80</accession>
<dbReference type="InterPro" id="IPR016161">
    <property type="entry name" value="Ald_DH/histidinol_DH"/>
</dbReference>
<dbReference type="InterPro" id="IPR050740">
    <property type="entry name" value="Aldehyde_DH_Superfamily"/>
</dbReference>
<dbReference type="Gene3D" id="3.40.309.10">
    <property type="entry name" value="Aldehyde Dehydrogenase, Chain A, domain 2"/>
    <property type="match status" value="1"/>
</dbReference>
<dbReference type="PANTHER" id="PTHR43353">
    <property type="entry name" value="SUCCINATE-SEMIALDEHYDE DEHYDROGENASE, MITOCHONDRIAL"/>
    <property type="match status" value="1"/>
</dbReference>
<organism evidence="3 4">
    <name type="scientific">Micromonospora zhanjiangensis</name>
    <dbReference type="NCBI Taxonomy" id="1522057"/>
    <lineage>
        <taxon>Bacteria</taxon>
        <taxon>Bacillati</taxon>
        <taxon>Actinomycetota</taxon>
        <taxon>Actinomycetes</taxon>
        <taxon>Micromonosporales</taxon>
        <taxon>Micromonosporaceae</taxon>
        <taxon>Micromonospora</taxon>
    </lineage>
</organism>
<keyword evidence="1" id="KW-0560">Oxidoreductase</keyword>
<proteinExistence type="predicted"/>